<keyword evidence="6" id="KW-0735">Signal-anchor</keyword>
<gene>
    <name evidence="15" type="primary">LOC105992184</name>
</gene>
<evidence type="ECO:0000259" key="13">
    <source>
        <dbReference type="PROSITE" id="PS50041"/>
    </source>
</evidence>
<evidence type="ECO:0000256" key="7">
    <source>
        <dbReference type="ARBA" id="ARBA00022989"/>
    </source>
</evidence>
<evidence type="ECO:0000313" key="15">
    <source>
        <dbReference type="RefSeq" id="XP_012880464.1"/>
    </source>
</evidence>
<name>A0A1S3FWR5_DIPOR</name>
<evidence type="ECO:0000256" key="4">
    <source>
        <dbReference type="ARBA" id="ARBA00022692"/>
    </source>
</evidence>
<dbReference type="Gene3D" id="3.10.100.10">
    <property type="entry name" value="Mannose-Binding Protein A, subunit A"/>
    <property type="match status" value="1"/>
</dbReference>
<evidence type="ECO:0000256" key="5">
    <source>
        <dbReference type="ARBA" id="ARBA00022734"/>
    </source>
</evidence>
<dbReference type="SMART" id="SM00034">
    <property type="entry name" value="CLECT"/>
    <property type="match status" value="1"/>
</dbReference>
<evidence type="ECO:0000256" key="10">
    <source>
        <dbReference type="ARBA" id="ARBA00023170"/>
    </source>
</evidence>
<protein>
    <submittedName>
        <fullName evidence="15">C-type lectin domain family 12 member A-like</fullName>
    </submittedName>
</protein>
<dbReference type="RefSeq" id="XP_012880464.1">
    <property type="nucleotide sequence ID" value="XM_013025010.1"/>
</dbReference>
<dbReference type="SUPFAM" id="SSF56436">
    <property type="entry name" value="C-type lectin-like"/>
    <property type="match status" value="1"/>
</dbReference>
<evidence type="ECO:0000256" key="11">
    <source>
        <dbReference type="ARBA" id="ARBA00023180"/>
    </source>
</evidence>
<evidence type="ECO:0000256" key="2">
    <source>
        <dbReference type="ARBA" id="ARBA00022475"/>
    </source>
</evidence>
<evidence type="ECO:0000256" key="12">
    <source>
        <dbReference type="SAM" id="Phobius"/>
    </source>
</evidence>
<dbReference type="InterPro" id="IPR016187">
    <property type="entry name" value="CTDL_fold"/>
</dbReference>
<evidence type="ECO:0000256" key="8">
    <source>
        <dbReference type="ARBA" id="ARBA00023136"/>
    </source>
</evidence>
<evidence type="ECO:0000256" key="3">
    <source>
        <dbReference type="ARBA" id="ARBA00022553"/>
    </source>
</evidence>
<evidence type="ECO:0000256" key="9">
    <source>
        <dbReference type="ARBA" id="ARBA00023157"/>
    </source>
</evidence>
<dbReference type="InterPro" id="IPR033992">
    <property type="entry name" value="NKR-like_CTLD"/>
</dbReference>
<evidence type="ECO:0000313" key="14">
    <source>
        <dbReference type="Proteomes" id="UP000081671"/>
    </source>
</evidence>
<keyword evidence="10" id="KW-0675">Receptor</keyword>
<dbReference type="KEGG" id="dord:105992184"/>
<feature type="domain" description="C-type lectin" evidence="13">
    <location>
        <begin position="130"/>
        <end position="238"/>
    </location>
</feature>
<keyword evidence="4 12" id="KW-0812">Transmembrane</keyword>
<feature type="transmembrane region" description="Helical" evidence="12">
    <location>
        <begin position="42"/>
        <end position="66"/>
    </location>
</feature>
<sequence length="251" mass="28712">MSEEVTYADLNFQNSGKTQKIQELDPVETKEPPAPSHVWTKIALGLTFLLFLLLLLGLGILGSVIYKLQNAQEDLQRNVSLQQMGNVNSSEKIQNLSIALQTMATRLCRELQKKEQGHKCKPCPQDWEWHANRCYRLSSVPDTWENSQKSCAHHNASLLKINNKDAQDFVKSLRNNYWLGASPRQSSSYYDVKVDDSIMSNIWSKSNLTDLNKAYCGYLNRKYIYYYPCSEQKYAICEKMSGPVRVESVLG</sequence>
<evidence type="ECO:0000256" key="6">
    <source>
        <dbReference type="ARBA" id="ARBA00022968"/>
    </source>
</evidence>
<dbReference type="PANTHER" id="PTHR47647">
    <property type="entry name" value="C-TYPE LECTIN DOMAIN FAMILY 12 MEMBER B"/>
    <property type="match status" value="1"/>
</dbReference>
<dbReference type="CDD" id="cd03593">
    <property type="entry name" value="CLECT_NK_receptors_like"/>
    <property type="match status" value="1"/>
</dbReference>
<keyword evidence="5" id="KW-0430">Lectin</keyword>
<accession>A0A1S3FWR5</accession>
<dbReference type="Pfam" id="PF00059">
    <property type="entry name" value="Lectin_C"/>
    <property type="match status" value="1"/>
</dbReference>
<dbReference type="Proteomes" id="UP000081671">
    <property type="component" value="Unplaced"/>
</dbReference>
<dbReference type="InterPro" id="IPR042916">
    <property type="entry name" value="CLEC12A/B"/>
</dbReference>
<dbReference type="PANTHER" id="PTHR47647:SF2">
    <property type="entry name" value="C-TYPE LECTIN DOMAIN FAMILY 12 MEMBER A"/>
    <property type="match status" value="1"/>
</dbReference>
<dbReference type="InterPro" id="IPR001304">
    <property type="entry name" value="C-type_lectin-like"/>
</dbReference>
<comment type="subcellular location">
    <subcellularLocation>
        <location evidence="1">Cell membrane</location>
        <topology evidence="1">Single-pass type II membrane protein</topology>
    </subcellularLocation>
</comment>
<dbReference type="PROSITE" id="PS50041">
    <property type="entry name" value="C_TYPE_LECTIN_2"/>
    <property type="match status" value="1"/>
</dbReference>
<dbReference type="InterPro" id="IPR016186">
    <property type="entry name" value="C-type_lectin-like/link_sf"/>
</dbReference>
<dbReference type="InParanoid" id="A0A1S3FWR5"/>
<dbReference type="GO" id="GO:0005886">
    <property type="term" value="C:plasma membrane"/>
    <property type="evidence" value="ECO:0007669"/>
    <property type="project" value="UniProtKB-SubCell"/>
</dbReference>
<dbReference type="OrthoDB" id="10059571at2759"/>
<proteinExistence type="predicted"/>
<keyword evidence="8 12" id="KW-0472">Membrane</keyword>
<keyword evidence="14" id="KW-1185">Reference proteome</keyword>
<reference evidence="15" key="1">
    <citation type="submission" date="2025-08" db="UniProtKB">
        <authorList>
            <consortium name="RefSeq"/>
        </authorList>
    </citation>
    <scope>IDENTIFICATION</scope>
    <source>
        <tissue evidence="15">Kidney</tissue>
    </source>
</reference>
<organism evidence="14 15">
    <name type="scientific">Dipodomys ordii</name>
    <name type="common">Ord's kangaroo rat</name>
    <dbReference type="NCBI Taxonomy" id="10020"/>
    <lineage>
        <taxon>Eukaryota</taxon>
        <taxon>Metazoa</taxon>
        <taxon>Chordata</taxon>
        <taxon>Craniata</taxon>
        <taxon>Vertebrata</taxon>
        <taxon>Euteleostomi</taxon>
        <taxon>Mammalia</taxon>
        <taxon>Eutheria</taxon>
        <taxon>Euarchontoglires</taxon>
        <taxon>Glires</taxon>
        <taxon>Rodentia</taxon>
        <taxon>Castorimorpha</taxon>
        <taxon>Heteromyidae</taxon>
        <taxon>Dipodomyinae</taxon>
        <taxon>Dipodomys</taxon>
    </lineage>
</organism>
<dbReference type="FunCoup" id="A0A1S3FWR5">
    <property type="interactions" value="28"/>
</dbReference>
<keyword evidence="11" id="KW-0325">Glycoprotein</keyword>
<evidence type="ECO:0000256" key="1">
    <source>
        <dbReference type="ARBA" id="ARBA00004401"/>
    </source>
</evidence>
<dbReference type="GO" id="GO:0030246">
    <property type="term" value="F:carbohydrate binding"/>
    <property type="evidence" value="ECO:0007669"/>
    <property type="project" value="UniProtKB-KW"/>
</dbReference>
<keyword evidence="7 12" id="KW-1133">Transmembrane helix</keyword>
<dbReference type="GO" id="GO:0030545">
    <property type="term" value="F:signaling receptor regulator activity"/>
    <property type="evidence" value="ECO:0007669"/>
    <property type="project" value="InterPro"/>
</dbReference>
<keyword evidence="2" id="KW-1003">Cell membrane</keyword>
<dbReference type="AlphaFoldDB" id="A0A1S3FWR5"/>
<dbReference type="GeneID" id="105992184"/>
<keyword evidence="9" id="KW-1015">Disulfide bond</keyword>
<keyword evidence="3" id="KW-0597">Phosphoprotein</keyword>